<evidence type="ECO:0000256" key="1">
    <source>
        <dbReference type="SAM" id="MobiDB-lite"/>
    </source>
</evidence>
<dbReference type="PROSITE" id="PS50104">
    <property type="entry name" value="TIR"/>
    <property type="match status" value="1"/>
</dbReference>
<proteinExistence type="predicted"/>
<dbReference type="GO" id="GO:0007165">
    <property type="term" value="P:signal transduction"/>
    <property type="evidence" value="ECO:0007669"/>
    <property type="project" value="InterPro"/>
</dbReference>
<dbReference type="AlphaFoldDB" id="A0A0F3GVA5"/>
<evidence type="ECO:0000313" key="3">
    <source>
        <dbReference type="EMBL" id="KJU84618.1"/>
    </source>
</evidence>
<dbReference type="PATRIC" id="fig|29290.4.peg.4216"/>
<keyword evidence="3" id="KW-0675">Receptor</keyword>
<dbReference type="InterPro" id="IPR000157">
    <property type="entry name" value="TIR_dom"/>
</dbReference>
<dbReference type="Pfam" id="PF13676">
    <property type="entry name" value="TIR_2"/>
    <property type="match status" value="1"/>
</dbReference>
<evidence type="ECO:0000259" key="2">
    <source>
        <dbReference type="PROSITE" id="PS50104"/>
    </source>
</evidence>
<dbReference type="InterPro" id="IPR035897">
    <property type="entry name" value="Toll_tir_struct_dom_sf"/>
</dbReference>
<organism evidence="3 4">
    <name type="scientific">Candidatus Magnetobacterium bavaricum</name>
    <dbReference type="NCBI Taxonomy" id="29290"/>
    <lineage>
        <taxon>Bacteria</taxon>
        <taxon>Pseudomonadati</taxon>
        <taxon>Nitrospirota</taxon>
        <taxon>Thermodesulfovibrionia</taxon>
        <taxon>Thermodesulfovibrionales</taxon>
        <taxon>Candidatus Magnetobacteriaceae</taxon>
        <taxon>Candidatus Magnetobacterium</taxon>
    </lineage>
</organism>
<dbReference type="Proteomes" id="UP000033423">
    <property type="component" value="Unassembled WGS sequence"/>
</dbReference>
<dbReference type="Gene3D" id="3.40.50.10140">
    <property type="entry name" value="Toll/interleukin-1 receptor homology (TIR) domain"/>
    <property type="match status" value="1"/>
</dbReference>
<name>A0A0F3GVA5_9BACT</name>
<dbReference type="EMBL" id="LACI01001365">
    <property type="protein sequence ID" value="KJU84618.1"/>
    <property type="molecule type" value="Genomic_DNA"/>
</dbReference>
<reference evidence="3 4" key="1">
    <citation type="submission" date="2015-02" db="EMBL/GenBank/DDBJ databases">
        <title>Single-cell genomics of uncultivated deep-branching MTB reveals a conserved set of magnetosome genes.</title>
        <authorList>
            <person name="Kolinko S."/>
            <person name="Richter M."/>
            <person name="Glockner F.O."/>
            <person name="Brachmann A."/>
            <person name="Schuler D."/>
        </authorList>
    </citation>
    <scope>NUCLEOTIDE SEQUENCE [LARGE SCALE GENOMIC DNA]</scope>
    <source>
        <strain evidence="3">TM-1</strain>
    </source>
</reference>
<feature type="domain" description="TIR" evidence="2">
    <location>
        <begin position="23"/>
        <end position="165"/>
    </location>
</feature>
<gene>
    <name evidence="3" type="ORF">MBAV_003189</name>
</gene>
<evidence type="ECO:0000313" key="4">
    <source>
        <dbReference type="Proteomes" id="UP000033423"/>
    </source>
</evidence>
<sequence>MEVFMSYNDNDKSKNEQEKNSSEPLELFMSYSHKDEALREALEKHLMLMQREGIIKVWNSRKIMPGQNWENEIDSHLETADIIIFLVTPDFIASDYCCEIEMKRAMERHALNECFVIPIIMRDVDWHSAPFAKLQSLPIGGKPVTSWPNIDEALSNVAKGIRNAIKGLPLKKDAIKSKERLTESSKKLEHLSAKALKQRVAMIQMQHISKLIDQFSKVITTIDPLCSPEKYAEIKLKIEIYLSELEELEQKFNEL</sequence>
<dbReference type="SMART" id="SM00255">
    <property type="entry name" value="TIR"/>
    <property type="match status" value="1"/>
</dbReference>
<accession>A0A0F3GVA5</accession>
<dbReference type="SUPFAM" id="SSF52200">
    <property type="entry name" value="Toll/Interleukin receptor TIR domain"/>
    <property type="match status" value="1"/>
</dbReference>
<protein>
    <submittedName>
        <fullName evidence="3">Toll-Interleukin receptor domain protein</fullName>
    </submittedName>
</protein>
<keyword evidence="4" id="KW-1185">Reference proteome</keyword>
<comment type="caution">
    <text evidence="3">The sequence shown here is derived from an EMBL/GenBank/DDBJ whole genome shotgun (WGS) entry which is preliminary data.</text>
</comment>
<feature type="region of interest" description="Disordered" evidence="1">
    <location>
        <begin position="1"/>
        <end position="22"/>
    </location>
</feature>
<feature type="compositionally biased region" description="Basic and acidic residues" evidence="1">
    <location>
        <begin position="9"/>
        <end position="21"/>
    </location>
</feature>